<dbReference type="Pfam" id="PF13560">
    <property type="entry name" value="HTH_31"/>
    <property type="match status" value="1"/>
</dbReference>
<dbReference type="EMBL" id="JASITI010000010">
    <property type="protein sequence ID" value="MDK9496152.1"/>
    <property type="molecule type" value="Genomic_DNA"/>
</dbReference>
<feature type="region of interest" description="Disordered" evidence="2">
    <location>
        <begin position="198"/>
        <end position="219"/>
    </location>
</feature>
<evidence type="ECO:0000256" key="1">
    <source>
        <dbReference type="SAM" id="Coils"/>
    </source>
</evidence>
<evidence type="ECO:0000256" key="2">
    <source>
        <dbReference type="SAM" id="MobiDB-lite"/>
    </source>
</evidence>
<accession>A0ABT7GRB7</accession>
<proteinExistence type="predicted"/>
<name>A0ABT7GRB7_9ACTN</name>
<feature type="coiled-coil region" evidence="1">
    <location>
        <begin position="151"/>
        <end position="192"/>
    </location>
</feature>
<protein>
    <recommendedName>
        <fullName evidence="5">HTH cro/C1-type domain-containing protein</fullName>
    </recommendedName>
</protein>
<sequence length="219" mass="23141">MKPIPEDAPEELAQLARTLRELREKAGNVPLANLAHDAQLPKSTLHHALSGERLPSQKNVLLFIDACSHHAGVSAEPLRRQAMRLWREAARATRPGVNAPERPSPALPWPRDMSASHRVDDGATAGTVPSDEDDVTVLYHLGHGDSGQHDLAALRLRRVQAEGEARAAMARLQEAVAAVDAAQTALREASEAERAALARANAGAAAAAGPGTLADGSES</sequence>
<dbReference type="Proteomes" id="UP001223390">
    <property type="component" value="Unassembled WGS sequence"/>
</dbReference>
<evidence type="ECO:0000313" key="3">
    <source>
        <dbReference type="EMBL" id="MDK9496152.1"/>
    </source>
</evidence>
<dbReference type="RefSeq" id="WP_285341697.1">
    <property type="nucleotide sequence ID" value="NZ_JASITI010000010.1"/>
</dbReference>
<organism evidence="3 4">
    <name type="scientific">Streptomyces katrae</name>
    <dbReference type="NCBI Taxonomy" id="68223"/>
    <lineage>
        <taxon>Bacteria</taxon>
        <taxon>Bacillati</taxon>
        <taxon>Actinomycetota</taxon>
        <taxon>Actinomycetes</taxon>
        <taxon>Kitasatosporales</taxon>
        <taxon>Streptomycetaceae</taxon>
        <taxon>Streptomyces</taxon>
    </lineage>
</organism>
<evidence type="ECO:0000313" key="4">
    <source>
        <dbReference type="Proteomes" id="UP001223390"/>
    </source>
</evidence>
<reference evidence="3 4" key="1">
    <citation type="submission" date="2023-05" db="EMBL/GenBank/DDBJ databases">
        <title>Sequencing and Assembly of Streptomyces sp. NP73.</title>
        <authorList>
            <person name="Konwar A.N."/>
            <person name="Saikia K."/>
            <person name="Thakur D."/>
        </authorList>
    </citation>
    <scope>NUCLEOTIDE SEQUENCE [LARGE SCALE GENOMIC DNA]</scope>
    <source>
        <strain evidence="3 4">NP73</strain>
    </source>
</reference>
<evidence type="ECO:0008006" key="5">
    <source>
        <dbReference type="Google" id="ProtNLM"/>
    </source>
</evidence>
<keyword evidence="4" id="KW-1185">Reference proteome</keyword>
<keyword evidence="1" id="KW-0175">Coiled coil</keyword>
<gene>
    <name evidence="3" type="ORF">QEZ40_000494</name>
</gene>
<comment type="caution">
    <text evidence="3">The sequence shown here is derived from an EMBL/GenBank/DDBJ whole genome shotgun (WGS) entry which is preliminary data.</text>
</comment>